<dbReference type="PIRSF" id="PIRSF000332">
    <property type="entry name" value="FMO"/>
    <property type="match status" value="1"/>
</dbReference>
<dbReference type="Pfam" id="PF13738">
    <property type="entry name" value="Pyr_redox_3"/>
    <property type="match status" value="1"/>
</dbReference>
<dbReference type="SUPFAM" id="SSF51905">
    <property type="entry name" value="FAD/NAD(P)-binding domain"/>
    <property type="match status" value="2"/>
</dbReference>
<dbReference type="AlphaFoldDB" id="A0AAN8I8A1"/>
<evidence type="ECO:0000313" key="5">
    <source>
        <dbReference type="Proteomes" id="UP001316803"/>
    </source>
</evidence>
<evidence type="ECO:0000256" key="2">
    <source>
        <dbReference type="ARBA" id="ARBA00022827"/>
    </source>
</evidence>
<sequence length="587" mass="65391">MSGGPPTRDACIFDLAIIGAGIYGIQAARTYLELHPYDKVIVFEGSGDVGGVWSSERVYDAFWTQTPLGILEFSDMPLEGVPDHDTYHGFFPAKYVAEYLKSYVESRIYGGQTLASRIRSHSQVEVLSKVDEGWTLHVKNSTGSAVADTELGARKVIDATGLTSTPNVPSIPGQDNYQGQFLHHKGFALHQASLFSATGPQRIAVIGGAKSAADVAYACAKAGKDVTWIIRRSGAGPAAFVSAKGSWPYNNSNENFYTRLTSHFLVSWFFDESKTRLGRFLYGTGLGRAFIGRVWKAISRKASGLANYDREDGRKNGFHNLRPDTEIFWQNDSTGVCQRDDFFDTIARKVKVYREDIKEMNAHGLELADGTIASADCVIFATGWKTSHPRIKVQEDGQDLTLSLGLSVSEPQASEASNNWEELISSASKQILARFPMLQHRPRYHDGPDNKAPLRLYKGVLPINDRSIAFVGQMLSGNNFRIAEVQALYAVAALDGVLLLPSKEHMRTTVAETIAWNRARYLSKGRHGNWLYWDMVPYTDDLLQELGLHSHRHTSYWKDLLMPCFARDLVGLIEEHRAKTLRARKFQ</sequence>
<dbReference type="PRINTS" id="PR00411">
    <property type="entry name" value="PNDRDTASEI"/>
</dbReference>
<dbReference type="GO" id="GO:0050660">
    <property type="term" value="F:flavin adenine dinucleotide binding"/>
    <property type="evidence" value="ECO:0007669"/>
    <property type="project" value="InterPro"/>
</dbReference>
<evidence type="ECO:0008006" key="6">
    <source>
        <dbReference type="Google" id="ProtNLM"/>
    </source>
</evidence>
<dbReference type="GO" id="GO:0050661">
    <property type="term" value="F:NADP binding"/>
    <property type="evidence" value="ECO:0007669"/>
    <property type="project" value="InterPro"/>
</dbReference>
<dbReference type="Gene3D" id="3.50.50.60">
    <property type="entry name" value="FAD/NAD(P)-binding domain"/>
    <property type="match status" value="2"/>
</dbReference>
<evidence type="ECO:0000313" key="4">
    <source>
        <dbReference type="EMBL" id="KAK5952850.1"/>
    </source>
</evidence>
<keyword evidence="5" id="KW-1185">Reference proteome</keyword>
<proteinExistence type="predicted"/>
<evidence type="ECO:0000256" key="3">
    <source>
        <dbReference type="ARBA" id="ARBA00023002"/>
    </source>
</evidence>
<keyword evidence="1" id="KW-0285">Flavoprotein</keyword>
<dbReference type="InterPro" id="IPR036188">
    <property type="entry name" value="FAD/NAD-bd_sf"/>
</dbReference>
<reference evidence="4 5" key="1">
    <citation type="submission" date="2022-12" db="EMBL/GenBank/DDBJ databases">
        <title>Genomic features and morphological characterization of a novel Knufia sp. strain isolated from spacecraft assembly facility.</title>
        <authorList>
            <person name="Teixeira M."/>
            <person name="Chander A.M."/>
            <person name="Stajich J.E."/>
            <person name="Venkateswaran K."/>
        </authorList>
    </citation>
    <scope>NUCLEOTIDE SEQUENCE [LARGE SCALE GENOMIC DNA]</scope>
    <source>
        <strain evidence="4 5">FJI-L2-BK-P2</strain>
    </source>
</reference>
<accession>A0AAN8I8A1</accession>
<dbReference type="PANTHER" id="PTHR23023">
    <property type="entry name" value="DIMETHYLANILINE MONOOXYGENASE"/>
    <property type="match status" value="1"/>
</dbReference>
<dbReference type="InterPro" id="IPR050346">
    <property type="entry name" value="FMO-like"/>
</dbReference>
<name>A0AAN8I8A1_9EURO</name>
<organism evidence="4 5">
    <name type="scientific">Knufia fluminis</name>
    <dbReference type="NCBI Taxonomy" id="191047"/>
    <lineage>
        <taxon>Eukaryota</taxon>
        <taxon>Fungi</taxon>
        <taxon>Dikarya</taxon>
        <taxon>Ascomycota</taxon>
        <taxon>Pezizomycotina</taxon>
        <taxon>Eurotiomycetes</taxon>
        <taxon>Chaetothyriomycetidae</taxon>
        <taxon>Chaetothyriales</taxon>
        <taxon>Trichomeriaceae</taxon>
        <taxon>Knufia</taxon>
    </lineage>
</organism>
<dbReference type="EMBL" id="JAKLMC020000013">
    <property type="protein sequence ID" value="KAK5952850.1"/>
    <property type="molecule type" value="Genomic_DNA"/>
</dbReference>
<protein>
    <recommendedName>
        <fullName evidence="6">FAD/NAD(P)-binding domain-containing protein</fullName>
    </recommendedName>
</protein>
<evidence type="ECO:0000256" key="1">
    <source>
        <dbReference type="ARBA" id="ARBA00022630"/>
    </source>
</evidence>
<dbReference type="InterPro" id="IPR000960">
    <property type="entry name" value="Flavin_mOase"/>
</dbReference>
<gene>
    <name evidence="4" type="ORF">OHC33_005969</name>
</gene>
<keyword evidence="2" id="KW-0274">FAD</keyword>
<comment type="caution">
    <text evidence="4">The sequence shown here is derived from an EMBL/GenBank/DDBJ whole genome shotgun (WGS) entry which is preliminary data.</text>
</comment>
<keyword evidence="3" id="KW-0560">Oxidoreductase</keyword>
<dbReference type="Proteomes" id="UP001316803">
    <property type="component" value="Unassembled WGS sequence"/>
</dbReference>
<dbReference type="GO" id="GO:0016491">
    <property type="term" value="F:oxidoreductase activity"/>
    <property type="evidence" value="ECO:0007669"/>
    <property type="project" value="UniProtKB-KW"/>
</dbReference>